<evidence type="ECO:0000256" key="2">
    <source>
        <dbReference type="ARBA" id="ARBA00023125"/>
    </source>
</evidence>
<dbReference type="Pfam" id="PF00196">
    <property type="entry name" value="GerE"/>
    <property type="match status" value="1"/>
</dbReference>
<gene>
    <name evidence="5" type="ORF">AQI94_14735</name>
</gene>
<dbReference type="InterPro" id="IPR049945">
    <property type="entry name" value="AAA_22"/>
</dbReference>
<accession>A0A101N7I5</accession>
<reference evidence="5 6" key="1">
    <citation type="submission" date="2015-10" db="EMBL/GenBank/DDBJ databases">
        <title>Draft genome sequence of Streptomyces pseudovenezuelae DSM 40212, type strain for the species Streptomyces pseudovenezuelae.</title>
        <authorList>
            <person name="Ruckert C."/>
            <person name="Winkler A."/>
            <person name="Kalinowski J."/>
            <person name="Kampfer P."/>
            <person name="Glaeser S."/>
        </authorList>
    </citation>
    <scope>NUCLEOTIDE SEQUENCE [LARGE SCALE GENOMIC DNA]</scope>
    <source>
        <strain evidence="5 6">DSM 40212</strain>
    </source>
</reference>
<dbReference type="CDD" id="cd06170">
    <property type="entry name" value="LuxR_C_like"/>
    <property type="match status" value="1"/>
</dbReference>
<dbReference type="GO" id="GO:0006355">
    <property type="term" value="P:regulation of DNA-templated transcription"/>
    <property type="evidence" value="ECO:0007669"/>
    <property type="project" value="InterPro"/>
</dbReference>
<dbReference type="SUPFAM" id="SSF46894">
    <property type="entry name" value="C-terminal effector domain of the bipartite response regulators"/>
    <property type="match status" value="1"/>
</dbReference>
<dbReference type="Pfam" id="PF13401">
    <property type="entry name" value="AAA_22"/>
    <property type="match status" value="1"/>
</dbReference>
<dbReference type="InterPro" id="IPR011990">
    <property type="entry name" value="TPR-like_helical_dom_sf"/>
</dbReference>
<dbReference type="Proteomes" id="UP000053039">
    <property type="component" value="Unassembled WGS sequence"/>
</dbReference>
<dbReference type="PANTHER" id="PTHR44688:SF25">
    <property type="entry name" value="HTH LUXR-TYPE DOMAIN-CONTAINING PROTEIN"/>
    <property type="match status" value="1"/>
</dbReference>
<dbReference type="RefSeq" id="WP_031047867.1">
    <property type="nucleotide sequence ID" value="NZ_JBIVKX010000019.1"/>
</dbReference>
<dbReference type="GO" id="GO:0016887">
    <property type="term" value="F:ATP hydrolysis activity"/>
    <property type="evidence" value="ECO:0007669"/>
    <property type="project" value="InterPro"/>
</dbReference>
<dbReference type="Gene3D" id="1.10.10.10">
    <property type="entry name" value="Winged helix-like DNA-binding domain superfamily/Winged helix DNA-binding domain"/>
    <property type="match status" value="1"/>
</dbReference>
<evidence type="ECO:0000256" key="3">
    <source>
        <dbReference type="ARBA" id="ARBA00023163"/>
    </source>
</evidence>
<proteinExistence type="predicted"/>
<sequence length="895" mass="97199">MVVSAVVTGDSNTTAPAGDRVDPLGDPFLRTRFAVPSRPATFLPRRRLTQHLQEGLQTPLTMVNGSAGAGKTLLVADWTASLDRPVAWLTVEAEEQRPGTFWAYFLQALSTCGTPLSDRVHCPVDPSRVSHKVLSEIAEDLVGRDPAPVVVLDEFDRVSASEVAEQLEFVLQHAGSGLRLVLVTRNEPMFSLHRYRAAGTLTEIRDAELALNPEEAAALLELHGLTLPADAVRSLVERTRGWAAGLRLCALAAQESPDPETYLKEFEADHSTVADFLLAEVLRRQPPQTQDLLLRVSVLDRFCPDLVNGLTHRTDAGLILAELHRDNAFVEQLGQGWYRLHPLFGEILQTHLRVRHPGLEPDLHRSAAQWMRRRGALPEALAHGAAAADWGFTAAAVVDDLAIGQFFTGLRSDDLNELFSRMGPEATGPAPELVRAARDLAHSDLDHGVAHLHHAEAWLSVDEDDPATTQLSWAFLEAVAARLTGSPARAEQAAETADEVRQEVPPHLLDKHPELSALLLTHLGSTRLWAGRYEDARAALSEAADCPGGILTVLPREESMGHLALIDYLNGWPGRAEDQALAAMTETERFSLPQPSGSGIGRLVLAAVAVDRHELGRAQALLDEADELDLDTHDPVKAAGRAIATARLHLARGNARAAMESASPALATTVASPWADSLEQLVTSTVHLAEGRSETAAEVLQHLPEDQPTWTVEAAHIQLAAGRPGAAIDLLDSVPADSRPGPAVTVRAALVRAQVAQMAGDTETARRFVAQALILARRERLRRPFLDAGRWIRPLLAAAPLRSLAAEWLLPGPVPGNGPPPAVGPRPAPIVVQELSERERDVLQRLAQMMSTQEIAVDLYLSVNTVKTHLKSLYRKLGVNRRSEAVHRARDMRLL</sequence>
<dbReference type="InterPro" id="IPR036388">
    <property type="entry name" value="WH-like_DNA-bd_sf"/>
</dbReference>
<dbReference type="EMBL" id="LMWM01000012">
    <property type="protein sequence ID" value="KUM87917.1"/>
    <property type="molecule type" value="Genomic_DNA"/>
</dbReference>
<evidence type="ECO:0000313" key="5">
    <source>
        <dbReference type="EMBL" id="KUM87917.1"/>
    </source>
</evidence>
<evidence type="ECO:0000256" key="1">
    <source>
        <dbReference type="ARBA" id="ARBA00023015"/>
    </source>
</evidence>
<dbReference type="SUPFAM" id="SSF52540">
    <property type="entry name" value="P-loop containing nucleoside triphosphate hydrolases"/>
    <property type="match status" value="1"/>
</dbReference>
<keyword evidence="1" id="KW-0805">Transcription regulation</keyword>
<dbReference type="PANTHER" id="PTHR44688">
    <property type="entry name" value="DNA-BINDING TRANSCRIPTIONAL ACTIVATOR DEVR_DOSR"/>
    <property type="match status" value="1"/>
</dbReference>
<dbReference type="PROSITE" id="PS50043">
    <property type="entry name" value="HTH_LUXR_2"/>
    <property type="match status" value="1"/>
</dbReference>
<organism evidence="5 6">
    <name type="scientific">Streptomyces pseudovenezuelae</name>
    <dbReference type="NCBI Taxonomy" id="67350"/>
    <lineage>
        <taxon>Bacteria</taxon>
        <taxon>Bacillati</taxon>
        <taxon>Actinomycetota</taxon>
        <taxon>Actinomycetes</taxon>
        <taxon>Kitasatosporales</taxon>
        <taxon>Streptomycetaceae</taxon>
        <taxon>Streptomyces</taxon>
        <taxon>Streptomyces aurantiacus group</taxon>
    </lineage>
</organism>
<keyword evidence="3" id="KW-0804">Transcription</keyword>
<evidence type="ECO:0000313" key="6">
    <source>
        <dbReference type="Proteomes" id="UP000053039"/>
    </source>
</evidence>
<feature type="domain" description="HTH luxR-type" evidence="4">
    <location>
        <begin position="828"/>
        <end position="893"/>
    </location>
</feature>
<dbReference type="SMART" id="SM00421">
    <property type="entry name" value="HTH_LUXR"/>
    <property type="match status" value="1"/>
</dbReference>
<dbReference type="Gene3D" id="1.25.40.10">
    <property type="entry name" value="Tetratricopeptide repeat domain"/>
    <property type="match status" value="1"/>
</dbReference>
<dbReference type="Gene3D" id="3.40.50.300">
    <property type="entry name" value="P-loop containing nucleotide triphosphate hydrolases"/>
    <property type="match status" value="1"/>
</dbReference>
<protein>
    <submittedName>
        <fullName evidence="5">LuxR family transcriptional regulator</fullName>
    </submittedName>
</protein>
<dbReference type="AlphaFoldDB" id="A0A101N7I5"/>
<dbReference type="InterPro" id="IPR027417">
    <property type="entry name" value="P-loop_NTPase"/>
</dbReference>
<dbReference type="Pfam" id="PF25873">
    <property type="entry name" value="WHD_MalT"/>
    <property type="match status" value="1"/>
</dbReference>
<comment type="caution">
    <text evidence="5">The sequence shown here is derived from an EMBL/GenBank/DDBJ whole genome shotgun (WGS) entry which is preliminary data.</text>
</comment>
<dbReference type="OrthoDB" id="134985at2"/>
<dbReference type="InterPro" id="IPR016032">
    <property type="entry name" value="Sig_transdc_resp-reg_C-effctor"/>
</dbReference>
<keyword evidence="2" id="KW-0238">DNA-binding</keyword>
<dbReference type="InterPro" id="IPR059106">
    <property type="entry name" value="WHD_MalT"/>
</dbReference>
<dbReference type="InterPro" id="IPR000792">
    <property type="entry name" value="Tscrpt_reg_LuxR_C"/>
</dbReference>
<evidence type="ECO:0000259" key="4">
    <source>
        <dbReference type="PROSITE" id="PS50043"/>
    </source>
</evidence>
<name>A0A101N7I5_9ACTN</name>
<dbReference type="PRINTS" id="PR00038">
    <property type="entry name" value="HTHLUXR"/>
</dbReference>
<dbReference type="GO" id="GO:0003677">
    <property type="term" value="F:DNA binding"/>
    <property type="evidence" value="ECO:0007669"/>
    <property type="project" value="UniProtKB-KW"/>
</dbReference>